<evidence type="ECO:0000256" key="1">
    <source>
        <dbReference type="SAM" id="Phobius"/>
    </source>
</evidence>
<keyword evidence="1" id="KW-0812">Transmembrane</keyword>
<dbReference type="AlphaFoldDB" id="A0A1I0EVV4"/>
<gene>
    <name evidence="2" type="ORF">SAMN05216412_107109</name>
</gene>
<dbReference type="EMBL" id="FOHI01000007">
    <property type="protein sequence ID" value="SET49608.1"/>
    <property type="molecule type" value="Genomic_DNA"/>
</dbReference>
<evidence type="ECO:0000313" key="2">
    <source>
        <dbReference type="EMBL" id="SET49608.1"/>
    </source>
</evidence>
<sequence>MAAVVPAKAAGIRQAIILNALINLKFIIAFRTWLGYHKLIREFPRLQLQGASLSCAQTASTDADFEEDMLQQLRYILRRTAQHRLIASYNDGTLNQIRVLHHDFHQFLIG</sequence>
<reference evidence="2 3" key="1">
    <citation type="submission" date="2016-10" db="EMBL/GenBank/DDBJ databases">
        <authorList>
            <person name="de Groot N.N."/>
        </authorList>
    </citation>
    <scope>NUCLEOTIDE SEQUENCE [LARGE SCALE GENOMIC DNA]</scope>
    <source>
        <strain evidence="2 3">Nl7</strain>
    </source>
</reference>
<evidence type="ECO:0000313" key="3">
    <source>
        <dbReference type="Proteomes" id="UP000183339"/>
    </source>
</evidence>
<dbReference type="Proteomes" id="UP000183339">
    <property type="component" value="Unassembled WGS sequence"/>
</dbReference>
<keyword evidence="1" id="KW-1133">Transmembrane helix</keyword>
<keyword evidence="1" id="KW-0472">Membrane</keyword>
<feature type="transmembrane region" description="Helical" evidence="1">
    <location>
        <begin position="12"/>
        <end position="34"/>
    </location>
</feature>
<name>A0A1I0EVV4_9PROT</name>
<organism evidence="2 3">
    <name type="scientific">Nitrosospira multiformis</name>
    <dbReference type="NCBI Taxonomy" id="1231"/>
    <lineage>
        <taxon>Bacteria</taxon>
        <taxon>Pseudomonadati</taxon>
        <taxon>Pseudomonadota</taxon>
        <taxon>Betaproteobacteria</taxon>
        <taxon>Nitrosomonadales</taxon>
        <taxon>Nitrosomonadaceae</taxon>
        <taxon>Nitrosospira</taxon>
    </lineage>
</organism>
<proteinExistence type="predicted"/>
<protein>
    <submittedName>
        <fullName evidence="2">Uncharacterized protein</fullName>
    </submittedName>
</protein>
<accession>A0A1I0EVV4</accession>